<proteinExistence type="predicted"/>
<accession>A0ABR9WZ76</accession>
<comment type="caution">
    <text evidence="1">The sequence shown here is derived from an EMBL/GenBank/DDBJ whole genome shotgun (WGS) entry which is preliminary data.</text>
</comment>
<organism evidence="1 2">
    <name type="scientific">Salipiger mangrovisoli</name>
    <dbReference type="NCBI Taxonomy" id="2865933"/>
    <lineage>
        <taxon>Bacteria</taxon>
        <taxon>Pseudomonadati</taxon>
        <taxon>Pseudomonadota</taxon>
        <taxon>Alphaproteobacteria</taxon>
        <taxon>Rhodobacterales</taxon>
        <taxon>Roseobacteraceae</taxon>
        <taxon>Salipiger</taxon>
    </lineage>
</organism>
<name>A0ABR9WZ76_9RHOB</name>
<evidence type="ECO:0000313" key="1">
    <source>
        <dbReference type="EMBL" id="MBE9636545.1"/>
    </source>
</evidence>
<keyword evidence="2" id="KW-1185">Reference proteome</keyword>
<dbReference type="Proteomes" id="UP000607796">
    <property type="component" value="Unassembled WGS sequence"/>
</dbReference>
<reference evidence="1 2" key="1">
    <citation type="journal article" date="2021" name="Int. J. Syst. Evol. Microbiol.">
        <title>Salipiger mangrovisoli sp. nov., isolated from mangrove soil and the proposal for the reclassification of Paraphaeobacter pallidus as Salipiger pallidus comb. nov.</title>
        <authorList>
            <person name="Du J."/>
            <person name="Liu Y."/>
            <person name="Pei T."/>
            <person name="Deng M.R."/>
            <person name="Zhu H."/>
        </authorList>
    </citation>
    <scope>NUCLEOTIDE SEQUENCE [LARGE SCALE GENOMIC DNA]</scope>
    <source>
        <strain evidence="1 2">6D45A</strain>
    </source>
</reference>
<protein>
    <submittedName>
        <fullName evidence="1">Uncharacterized protein</fullName>
    </submittedName>
</protein>
<gene>
    <name evidence="1" type="ORF">IQ782_06815</name>
</gene>
<sequence length="118" mass="12242">MAFYDRARAAHGRLMASYGHGSVTLTKTETVPGPNPWDPPTTVETDETLDAIVSGVTEEFVNGSGSIVATDLSVQCGVPTDMPNAGDQVKVDGVARAVLAVHPLPGAGDPVAVRIICR</sequence>
<dbReference type="EMBL" id="JADFFK010000004">
    <property type="protein sequence ID" value="MBE9636545.1"/>
    <property type="molecule type" value="Genomic_DNA"/>
</dbReference>
<dbReference type="RefSeq" id="WP_194133876.1">
    <property type="nucleotide sequence ID" value="NZ_JADFFK010000004.1"/>
</dbReference>
<evidence type="ECO:0000313" key="2">
    <source>
        <dbReference type="Proteomes" id="UP000607796"/>
    </source>
</evidence>